<feature type="region of interest" description="Disordered" evidence="1">
    <location>
        <begin position="27"/>
        <end position="90"/>
    </location>
</feature>
<feature type="compositionally biased region" description="Low complexity" evidence="1">
    <location>
        <begin position="38"/>
        <end position="51"/>
    </location>
</feature>
<evidence type="ECO:0000256" key="1">
    <source>
        <dbReference type="SAM" id="MobiDB-lite"/>
    </source>
</evidence>
<name>A0ABT3CFW7_9MYCO</name>
<sequence>MASNKYIGYVGGAAIAAGVGAAIAVAGQGTAHADADGSKPASSESKSSATAKDAKSEKKTSNTAGPKRTQTKAAADSTAPATKPKFDPAGAIDDLKKQFTGAKLAATEPADVVVTDGSATPSEATTPTVITPVVETGAKSAATPLADLATKAAEAAAVLVKPLANASSAASVRMAAATADTWYVPNTSPVPWDLNPFRFGDPIPEGMPDVIWQLEKGVVDLFNPIPIFQPLVREGFEFGYRVSQIIPWVNIVLPLSNVVAQFPNLTSGDPVLFKTATQSIINNLLVTLQPVAILFYGYDELADVFNLEYQGQQLKDWFYTSSWDLIDFFGLLHNKGESGLPLSSTPAGSSEEVVTPDDNVALAASYAKSGAAPAAAVAAAAVSNVAATTDAQGSDPFRADDPWPTDMPASVLDTEKAIVAALPAAIAPIVREAYEAVYRASQVIPYVNVPIPVSAILQALASGGGTAVQTTVNQLLLTTQPVSLLYYGFDEVVDLLNIEDQGYALKQSIYATLWDLADPSGALHVPGTSGI</sequence>
<organism evidence="2 3">
    <name type="scientific">Mycolicibacterium komossense</name>
    <dbReference type="NCBI Taxonomy" id="1779"/>
    <lineage>
        <taxon>Bacteria</taxon>
        <taxon>Bacillati</taxon>
        <taxon>Actinomycetota</taxon>
        <taxon>Actinomycetes</taxon>
        <taxon>Mycobacteriales</taxon>
        <taxon>Mycobacteriaceae</taxon>
        <taxon>Mycolicibacterium</taxon>
    </lineage>
</organism>
<dbReference type="RefSeq" id="WP_264069396.1">
    <property type="nucleotide sequence ID" value="NZ_JACKTY010000032.1"/>
</dbReference>
<gene>
    <name evidence="2" type="ORF">H7J73_19915</name>
</gene>
<dbReference type="EMBL" id="JACKTY010000032">
    <property type="protein sequence ID" value="MCV7228282.1"/>
    <property type="molecule type" value="Genomic_DNA"/>
</dbReference>
<accession>A0ABT3CFW7</accession>
<evidence type="ECO:0000313" key="2">
    <source>
        <dbReference type="EMBL" id="MCV7228282.1"/>
    </source>
</evidence>
<protein>
    <recommendedName>
        <fullName evidence="4">PE-PPE domain-containing protein</fullName>
    </recommendedName>
</protein>
<dbReference type="Proteomes" id="UP001526201">
    <property type="component" value="Unassembled WGS sequence"/>
</dbReference>
<evidence type="ECO:0008006" key="4">
    <source>
        <dbReference type="Google" id="ProtNLM"/>
    </source>
</evidence>
<proteinExistence type="predicted"/>
<evidence type="ECO:0000313" key="3">
    <source>
        <dbReference type="Proteomes" id="UP001526201"/>
    </source>
</evidence>
<comment type="caution">
    <text evidence="2">The sequence shown here is derived from an EMBL/GenBank/DDBJ whole genome shotgun (WGS) entry which is preliminary data.</text>
</comment>
<reference evidence="2 3" key="1">
    <citation type="journal article" date="2022" name="BMC Genomics">
        <title>Comparative genome analysis of mycobacteria focusing on tRNA and non-coding RNA.</title>
        <authorList>
            <person name="Behra P.R.K."/>
            <person name="Pettersson B.M.F."/>
            <person name="Ramesh M."/>
            <person name="Das S."/>
            <person name="Dasgupta S."/>
            <person name="Kirsebom L.A."/>
        </authorList>
    </citation>
    <scope>NUCLEOTIDE SEQUENCE [LARGE SCALE GENOMIC DNA]</scope>
    <source>
        <strain evidence="2 3">DSM 44078</strain>
    </source>
</reference>
<keyword evidence="3" id="KW-1185">Reference proteome</keyword>